<keyword evidence="4" id="KW-1133">Transmembrane helix</keyword>
<dbReference type="GO" id="GO:1990195">
    <property type="term" value="C:macrolide transmembrane transporter complex"/>
    <property type="evidence" value="ECO:0007669"/>
    <property type="project" value="InterPro"/>
</dbReference>
<evidence type="ECO:0000256" key="3">
    <source>
        <dbReference type="SAM" id="Coils"/>
    </source>
</evidence>
<keyword evidence="2 3" id="KW-0175">Coiled coil</keyword>
<dbReference type="GO" id="GO:0019898">
    <property type="term" value="C:extrinsic component of membrane"/>
    <property type="evidence" value="ECO:0007669"/>
    <property type="project" value="InterPro"/>
</dbReference>
<feature type="transmembrane region" description="Helical" evidence="4">
    <location>
        <begin position="27"/>
        <end position="49"/>
    </location>
</feature>
<accession>A0A4R2IDX2</accession>
<dbReference type="GO" id="GO:1990281">
    <property type="term" value="C:efflux pump complex"/>
    <property type="evidence" value="ECO:0007669"/>
    <property type="project" value="TreeGrafter"/>
</dbReference>
<feature type="domain" description="Multidrug resistance protein MdtA-like barrel-sandwich hybrid" evidence="6">
    <location>
        <begin position="86"/>
        <end position="232"/>
    </location>
</feature>
<keyword evidence="4" id="KW-0812">Transmembrane</keyword>
<evidence type="ECO:0000259" key="7">
    <source>
        <dbReference type="Pfam" id="PF25954"/>
    </source>
</evidence>
<dbReference type="AlphaFoldDB" id="A0A4R2IDX2"/>
<dbReference type="GO" id="GO:0015562">
    <property type="term" value="F:efflux transmembrane transporter activity"/>
    <property type="evidence" value="ECO:0007669"/>
    <property type="project" value="TreeGrafter"/>
</dbReference>
<dbReference type="InterPro" id="IPR058624">
    <property type="entry name" value="MdtA-like_HH"/>
</dbReference>
<dbReference type="Gene3D" id="6.10.140.1990">
    <property type="match status" value="1"/>
</dbReference>
<dbReference type="GO" id="GO:0030313">
    <property type="term" value="C:cell envelope"/>
    <property type="evidence" value="ECO:0007669"/>
    <property type="project" value="UniProtKB-SubCell"/>
</dbReference>
<dbReference type="Pfam" id="PF25917">
    <property type="entry name" value="BSH_RND"/>
    <property type="match status" value="1"/>
</dbReference>
<name>A0A4R2IDX2_9GAMM</name>
<feature type="domain" description="Multidrug resistance protein MdtA-like alpha-helical hairpin" evidence="5">
    <location>
        <begin position="135"/>
        <end position="209"/>
    </location>
</feature>
<keyword evidence="9" id="KW-1185">Reference proteome</keyword>
<organism evidence="8 9">
    <name type="scientific">Dokdonella fugitiva</name>
    <dbReference type="NCBI Taxonomy" id="328517"/>
    <lineage>
        <taxon>Bacteria</taxon>
        <taxon>Pseudomonadati</taxon>
        <taxon>Pseudomonadota</taxon>
        <taxon>Gammaproteobacteria</taxon>
        <taxon>Lysobacterales</taxon>
        <taxon>Rhodanobacteraceae</taxon>
        <taxon>Dokdonella</taxon>
    </lineage>
</organism>
<dbReference type="PANTHER" id="PTHR30469">
    <property type="entry name" value="MULTIDRUG RESISTANCE PROTEIN MDTA"/>
    <property type="match status" value="1"/>
</dbReference>
<comment type="similarity">
    <text evidence="1">Belongs to the membrane fusion protein (MFP) (TC 8.A.1) family.</text>
</comment>
<protein>
    <submittedName>
        <fullName evidence="8">RND family efflux transporter MFP subunit</fullName>
    </submittedName>
</protein>
<keyword evidence="4" id="KW-0472">Membrane</keyword>
<evidence type="ECO:0000256" key="1">
    <source>
        <dbReference type="ARBA" id="ARBA00009477"/>
    </source>
</evidence>
<evidence type="ECO:0000256" key="2">
    <source>
        <dbReference type="ARBA" id="ARBA00023054"/>
    </source>
</evidence>
<evidence type="ECO:0000313" key="8">
    <source>
        <dbReference type="EMBL" id="TCO42833.1"/>
    </source>
</evidence>
<evidence type="ECO:0000259" key="5">
    <source>
        <dbReference type="Pfam" id="PF25876"/>
    </source>
</evidence>
<dbReference type="InterPro" id="IPR030190">
    <property type="entry name" value="MacA_alpha-hairpin_sf"/>
</dbReference>
<dbReference type="Gene3D" id="2.40.50.100">
    <property type="match status" value="1"/>
</dbReference>
<sequence>MEKSDLLQQLRIDRNAPAAHAGRGAGVWIGALVGVLVLGIGAVGGWWFLRDAKAIEVEAVTANAPSAAGTGPLAVLQATGYVTARRQATVSAQITGTLVDVLIEEGERVEAGQVLAHLEDTAQRAQLAQAEAGYRAAQAQLAQVAAQLAQSRRDVARAEELVGRKLVSKQAVELARTQVDAQAAQLESQRRQVDVARAAVDGARVQLDYCTVRAPFAGVVIAKAAQPGEIVSPLSAGGGFTRTGVGTIVDMDSLEVEVDVNESYINRVAAKQPVEAVLDAYPDWKIPGHVIAIIPTADRGKATVKVRVAMEQKDARIVPDMGVRVSFLEDSAKSQAAVAEPPKGVLVPSSSVVQRDGRSVVFALDGDRARLRPVTPGQAYADQRLVEGIGLGTRIVRQPTAELVDGARVAIRK</sequence>
<dbReference type="SUPFAM" id="SSF111369">
    <property type="entry name" value="HlyD-like secretion proteins"/>
    <property type="match status" value="1"/>
</dbReference>
<comment type="caution">
    <text evidence="8">The sequence shown here is derived from an EMBL/GenBank/DDBJ whole genome shotgun (WGS) entry which is preliminary data.</text>
</comment>
<feature type="coiled-coil region" evidence="3">
    <location>
        <begin position="127"/>
        <end position="192"/>
    </location>
</feature>
<dbReference type="Gene3D" id="2.40.30.170">
    <property type="match status" value="1"/>
</dbReference>
<reference evidence="8 9" key="1">
    <citation type="journal article" date="2015" name="Stand. Genomic Sci.">
        <title>Genomic Encyclopedia of Bacterial and Archaeal Type Strains, Phase III: the genomes of soil and plant-associated and newly described type strains.</title>
        <authorList>
            <person name="Whitman W.B."/>
            <person name="Woyke T."/>
            <person name="Klenk H.P."/>
            <person name="Zhou Y."/>
            <person name="Lilburn T.G."/>
            <person name="Beck B.J."/>
            <person name="De Vos P."/>
            <person name="Vandamme P."/>
            <person name="Eisen J.A."/>
            <person name="Garrity G."/>
            <person name="Hugenholtz P."/>
            <person name="Kyrpides N.C."/>
        </authorList>
    </citation>
    <scope>NUCLEOTIDE SEQUENCE [LARGE SCALE GENOMIC DNA]</scope>
    <source>
        <strain evidence="8 9">A3</strain>
    </source>
</reference>
<dbReference type="Gene3D" id="2.40.420.20">
    <property type="match status" value="1"/>
</dbReference>
<dbReference type="Pfam" id="PF25954">
    <property type="entry name" value="Beta-barrel_RND_2"/>
    <property type="match status" value="1"/>
</dbReference>
<evidence type="ECO:0000259" key="6">
    <source>
        <dbReference type="Pfam" id="PF25917"/>
    </source>
</evidence>
<proteinExistence type="inferred from homology"/>
<evidence type="ECO:0000256" key="4">
    <source>
        <dbReference type="SAM" id="Phobius"/>
    </source>
</evidence>
<dbReference type="PANTHER" id="PTHR30469:SF38">
    <property type="entry name" value="HLYD FAMILY SECRETION PROTEIN"/>
    <property type="match status" value="1"/>
</dbReference>
<dbReference type="RefSeq" id="WP_131992254.1">
    <property type="nucleotide sequence ID" value="NZ_SLWQ01000001.1"/>
</dbReference>
<dbReference type="Proteomes" id="UP000294862">
    <property type="component" value="Unassembled WGS sequence"/>
</dbReference>
<gene>
    <name evidence="8" type="ORF">EV148_101240</name>
</gene>
<dbReference type="NCBIfam" id="TIGR01730">
    <property type="entry name" value="RND_mfp"/>
    <property type="match status" value="1"/>
</dbReference>
<evidence type="ECO:0000313" key="9">
    <source>
        <dbReference type="Proteomes" id="UP000294862"/>
    </source>
</evidence>
<dbReference type="Pfam" id="PF25876">
    <property type="entry name" value="HH_MFP_RND"/>
    <property type="match status" value="1"/>
</dbReference>
<dbReference type="EMBL" id="SLWQ01000001">
    <property type="protein sequence ID" value="TCO42833.1"/>
    <property type="molecule type" value="Genomic_DNA"/>
</dbReference>
<dbReference type="InterPro" id="IPR058792">
    <property type="entry name" value="Beta-barrel_RND_2"/>
</dbReference>
<dbReference type="OrthoDB" id="9789643at2"/>
<dbReference type="GO" id="GO:1990961">
    <property type="term" value="P:xenobiotic detoxification by transmembrane export across the plasma membrane"/>
    <property type="evidence" value="ECO:0007669"/>
    <property type="project" value="InterPro"/>
</dbReference>
<dbReference type="InterPro" id="IPR006143">
    <property type="entry name" value="RND_pump_MFP"/>
</dbReference>
<dbReference type="InterPro" id="IPR058625">
    <property type="entry name" value="MdtA-like_BSH"/>
</dbReference>
<feature type="domain" description="CusB-like beta-barrel" evidence="7">
    <location>
        <begin position="256"/>
        <end position="328"/>
    </location>
</feature>